<feature type="region of interest" description="Disordered" evidence="1">
    <location>
        <begin position="218"/>
        <end position="255"/>
    </location>
</feature>
<gene>
    <name evidence="2" type="ORF">V5799_004134</name>
</gene>
<organism evidence="2 3">
    <name type="scientific">Amblyomma americanum</name>
    <name type="common">Lone star tick</name>
    <dbReference type="NCBI Taxonomy" id="6943"/>
    <lineage>
        <taxon>Eukaryota</taxon>
        <taxon>Metazoa</taxon>
        <taxon>Ecdysozoa</taxon>
        <taxon>Arthropoda</taxon>
        <taxon>Chelicerata</taxon>
        <taxon>Arachnida</taxon>
        <taxon>Acari</taxon>
        <taxon>Parasitiformes</taxon>
        <taxon>Ixodida</taxon>
        <taxon>Ixodoidea</taxon>
        <taxon>Ixodidae</taxon>
        <taxon>Amblyomminae</taxon>
        <taxon>Amblyomma</taxon>
    </lineage>
</organism>
<feature type="compositionally biased region" description="Low complexity" evidence="1">
    <location>
        <begin position="552"/>
        <end position="571"/>
    </location>
</feature>
<evidence type="ECO:0000256" key="1">
    <source>
        <dbReference type="SAM" id="MobiDB-lite"/>
    </source>
</evidence>
<feature type="compositionally biased region" description="Low complexity" evidence="1">
    <location>
        <begin position="222"/>
        <end position="234"/>
    </location>
</feature>
<feature type="compositionally biased region" description="Acidic residues" evidence="1">
    <location>
        <begin position="185"/>
        <end position="203"/>
    </location>
</feature>
<dbReference type="Proteomes" id="UP001321473">
    <property type="component" value="Unassembled WGS sequence"/>
</dbReference>
<feature type="region of interest" description="Disordered" evidence="1">
    <location>
        <begin position="149"/>
        <end position="203"/>
    </location>
</feature>
<proteinExistence type="predicted"/>
<sequence>MRRGWQHYYWLPPDAGTSPYSKRIAPSPRYFDDEDRGGDFETQPDYSHYRQAIGNSRVRRRAGNRRRRRHVRAGRLCLAREGLRSGFSTTQRTLWTRIRRTEDFADMRLKLNAPLPEEKCLLRSRHVSPRYEDRLRSYRGLSERKSPPKNFLFRTSAWPPERGAPCDLASPDADSVRAMSLSSSEPEDRELSDQDNDEEEFEDTSPLLAAAKANILAGDDYGSGSENSSAASSSSDEEESSEDSGVTEMNVPRIANKRIEPNNNFIDTLLLGSEDVQLDTGHDSVTHFVTAEPVTAMMANVLSLNVGPSPTSGEYNDFSPMSEGSSTASLASSLTSSMTGMASMTSSTMSVDLVSNANVLRDVAWKPDDGFLMDKVKKTDANVRERAAVEDFGDLKIVNSADPFSSAAEAEEFSSRSRRKPYREEDVRLLPDLLPPLRILEERENALNSAAATKAEIDMQNASRRKHLLEGSAEKLPPYCAAAGEDSALTDDMSRWALPENVAKIFDKAELTREATTSAASLLNFTPEKVRRSRLSVAPAPGSAKLPAAEGTNRPATRSAASAAANSSTSSADRRRNRASLSPERCGDFDVYNIETSMPTIDWEAMERHLSRAAKEDDWLARVSDLKLPTIPFLGGELLWELGKCEVKA</sequence>
<dbReference type="EMBL" id="JARKHS020034329">
    <property type="protein sequence ID" value="KAK8758235.1"/>
    <property type="molecule type" value="Genomic_DNA"/>
</dbReference>
<keyword evidence="3" id="KW-1185">Reference proteome</keyword>
<protein>
    <submittedName>
        <fullName evidence="2">Uncharacterized protein</fullName>
    </submittedName>
</protein>
<feature type="region of interest" description="Disordered" evidence="1">
    <location>
        <begin position="533"/>
        <end position="582"/>
    </location>
</feature>
<accession>A0AAQ4D6Z5</accession>
<name>A0AAQ4D6Z5_AMBAM</name>
<evidence type="ECO:0000313" key="2">
    <source>
        <dbReference type="EMBL" id="KAK8758235.1"/>
    </source>
</evidence>
<evidence type="ECO:0000313" key="3">
    <source>
        <dbReference type="Proteomes" id="UP001321473"/>
    </source>
</evidence>
<reference evidence="2 3" key="1">
    <citation type="journal article" date="2023" name="Arcadia Sci">
        <title>De novo assembly of a long-read Amblyomma americanum tick genome.</title>
        <authorList>
            <person name="Chou S."/>
            <person name="Poskanzer K.E."/>
            <person name="Rollins M."/>
            <person name="Thuy-Boun P.S."/>
        </authorList>
    </citation>
    <scope>NUCLEOTIDE SEQUENCE [LARGE SCALE GENOMIC DNA]</scope>
    <source>
        <strain evidence="2">F_SG_1</strain>
        <tissue evidence="2">Salivary glands</tissue>
    </source>
</reference>
<comment type="caution">
    <text evidence="2">The sequence shown here is derived from an EMBL/GenBank/DDBJ whole genome shotgun (WGS) entry which is preliminary data.</text>
</comment>
<dbReference type="AlphaFoldDB" id="A0AAQ4D6Z5"/>